<accession>A0A5Q2V6X2</accession>
<sequence length="67" mass="7652">MILRQFSFSESLLFSGREVAHVIGDLILIFKTIRYNKNHIIADVKLIHSLLIIVTTIVDDAHQSAYI</sequence>
<name>A0A5Q2V6X2_SERPR</name>
<dbReference type="EMBL" id="CP045913">
    <property type="protein sequence ID" value="QGH59830.1"/>
    <property type="molecule type" value="Genomic_DNA"/>
</dbReference>
<organism evidence="1 2">
    <name type="scientific">Serratia proteamaculans</name>
    <dbReference type="NCBI Taxonomy" id="28151"/>
    <lineage>
        <taxon>Bacteria</taxon>
        <taxon>Pseudomonadati</taxon>
        <taxon>Pseudomonadota</taxon>
        <taxon>Gammaproteobacteria</taxon>
        <taxon>Enterobacterales</taxon>
        <taxon>Yersiniaceae</taxon>
        <taxon>Serratia</taxon>
    </lineage>
</organism>
<evidence type="ECO:0000313" key="1">
    <source>
        <dbReference type="EMBL" id="QGH59830.1"/>
    </source>
</evidence>
<reference evidence="1 2" key="1">
    <citation type="submission" date="2019-11" db="EMBL/GenBank/DDBJ databases">
        <title>The Phosphoenolpyruvate Phosphotransferase System Regulates Serratia proteamaculans 336X Biofilm Formation and Wheat Roots colonization.</title>
        <authorList>
            <person name="Liu F."/>
        </authorList>
    </citation>
    <scope>NUCLEOTIDE SEQUENCE [LARGE SCALE GENOMIC DNA]</scope>
    <source>
        <strain evidence="1 2">336X</strain>
    </source>
</reference>
<gene>
    <name evidence="1" type="ORF">GHV41_02745</name>
</gene>
<evidence type="ECO:0000313" key="2">
    <source>
        <dbReference type="Proteomes" id="UP000381260"/>
    </source>
</evidence>
<proteinExistence type="predicted"/>
<protein>
    <submittedName>
        <fullName evidence="1">Uncharacterized protein</fullName>
    </submittedName>
</protein>
<dbReference type="Proteomes" id="UP000381260">
    <property type="component" value="Chromosome"/>
</dbReference>
<dbReference type="AlphaFoldDB" id="A0A5Q2V6X2"/>